<evidence type="ECO:0000256" key="1">
    <source>
        <dbReference type="SAM" id="Phobius"/>
    </source>
</evidence>
<accession>A0A1L7XQ05</accession>
<evidence type="ECO:0000313" key="4">
    <source>
        <dbReference type="Proteomes" id="UP000184330"/>
    </source>
</evidence>
<evidence type="ECO:0000313" key="3">
    <source>
        <dbReference type="EMBL" id="CZR67095.1"/>
    </source>
</evidence>
<dbReference type="Pfam" id="PF20237">
    <property type="entry name" value="DUF6594"/>
    <property type="match status" value="1"/>
</dbReference>
<keyword evidence="1" id="KW-0472">Membrane</keyword>
<protein>
    <recommendedName>
        <fullName evidence="2">DUF6594 domain-containing protein</fullName>
    </recommendedName>
</protein>
<name>A0A1L7XQ05_9HELO</name>
<feature type="domain" description="DUF6594" evidence="2">
    <location>
        <begin position="124"/>
        <end position="246"/>
    </location>
</feature>
<reference evidence="3 4" key="1">
    <citation type="submission" date="2016-03" db="EMBL/GenBank/DDBJ databases">
        <authorList>
            <person name="Ploux O."/>
        </authorList>
    </citation>
    <scope>NUCLEOTIDE SEQUENCE [LARGE SCALE GENOMIC DNA]</scope>
    <source>
        <strain evidence="3 4">UAMH 11012</strain>
    </source>
</reference>
<feature type="transmembrane region" description="Helical" evidence="1">
    <location>
        <begin position="179"/>
        <end position="201"/>
    </location>
</feature>
<proteinExistence type="predicted"/>
<dbReference type="AlphaFoldDB" id="A0A1L7XQ05"/>
<dbReference type="STRING" id="576137.A0A1L7XQ05"/>
<dbReference type="OrthoDB" id="3498999at2759"/>
<dbReference type="Proteomes" id="UP000184330">
    <property type="component" value="Unassembled WGS sequence"/>
</dbReference>
<feature type="transmembrane region" description="Helical" evidence="1">
    <location>
        <begin position="233"/>
        <end position="251"/>
    </location>
</feature>
<gene>
    <name evidence="3" type="ORF">PAC_16994</name>
</gene>
<evidence type="ECO:0000259" key="2">
    <source>
        <dbReference type="Pfam" id="PF20237"/>
    </source>
</evidence>
<keyword evidence="1" id="KW-1133">Transmembrane helix</keyword>
<feature type="transmembrane region" description="Helical" evidence="1">
    <location>
        <begin position="208"/>
        <end position="227"/>
    </location>
</feature>
<keyword evidence="1" id="KW-0812">Transmembrane</keyword>
<organism evidence="3 4">
    <name type="scientific">Phialocephala subalpina</name>
    <dbReference type="NCBI Taxonomy" id="576137"/>
    <lineage>
        <taxon>Eukaryota</taxon>
        <taxon>Fungi</taxon>
        <taxon>Dikarya</taxon>
        <taxon>Ascomycota</taxon>
        <taxon>Pezizomycotina</taxon>
        <taxon>Leotiomycetes</taxon>
        <taxon>Helotiales</taxon>
        <taxon>Mollisiaceae</taxon>
        <taxon>Phialocephala</taxon>
        <taxon>Phialocephala fortinii species complex</taxon>
    </lineage>
</organism>
<dbReference type="InterPro" id="IPR046529">
    <property type="entry name" value="DUF6594"/>
</dbReference>
<dbReference type="EMBL" id="FJOG01000041">
    <property type="protein sequence ID" value="CZR67095.1"/>
    <property type="molecule type" value="Genomic_DNA"/>
</dbReference>
<sequence length="253" mass="28198">MSPDAEVDDLEAGIRVSVESFKGKPATEIKATNPNDTTTTAVGKDEPTRLFLYATVQRAAKNEIYEVGAASNLQIEKLRGLFNDQEWLEEDYTLELRSEVSGYFPDVMKSEEKKNPFDSETYRCLSQPPKQHEHGDPLRYFLCSHLSVRIKYSAEEKKLRKTDFDKEYPPITVSPRVELARFIIAMFGPISILVPMIIMSLNPSKTKSLITTSVATVFFACCCSLTLQTANDQTLAATAGHAAVLMVFVGLNS</sequence>
<keyword evidence="4" id="KW-1185">Reference proteome</keyword>